<proteinExistence type="predicted"/>
<evidence type="ECO:0000313" key="2">
    <source>
        <dbReference type="EMBL" id="MCD9643315.1"/>
    </source>
</evidence>
<evidence type="ECO:0000313" key="3">
    <source>
        <dbReference type="Proteomes" id="UP000823775"/>
    </source>
</evidence>
<comment type="caution">
    <text evidence="2">The sequence shown here is derived from an EMBL/GenBank/DDBJ whole genome shotgun (WGS) entry which is preliminary data.</text>
</comment>
<evidence type="ECO:0000256" key="1">
    <source>
        <dbReference type="SAM" id="MobiDB-lite"/>
    </source>
</evidence>
<name>A0ABS8VAU3_DATST</name>
<keyword evidence="3" id="KW-1185">Reference proteome</keyword>
<reference evidence="2 3" key="1">
    <citation type="journal article" date="2021" name="BMC Genomics">
        <title>Datura genome reveals duplications of psychoactive alkaloid biosynthetic genes and high mutation rate following tissue culture.</title>
        <authorList>
            <person name="Rajewski A."/>
            <person name="Carter-House D."/>
            <person name="Stajich J."/>
            <person name="Litt A."/>
        </authorList>
    </citation>
    <scope>NUCLEOTIDE SEQUENCE [LARGE SCALE GENOMIC DNA]</scope>
    <source>
        <strain evidence="2">AR-01</strain>
    </source>
</reference>
<accession>A0ABS8VAU3</accession>
<organism evidence="2 3">
    <name type="scientific">Datura stramonium</name>
    <name type="common">Jimsonweed</name>
    <name type="synonym">Common thornapple</name>
    <dbReference type="NCBI Taxonomy" id="4076"/>
    <lineage>
        <taxon>Eukaryota</taxon>
        <taxon>Viridiplantae</taxon>
        <taxon>Streptophyta</taxon>
        <taxon>Embryophyta</taxon>
        <taxon>Tracheophyta</taxon>
        <taxon>Spermatophyta</taxon>
        <taxon>Magnoliopsida</taxon>
        <taxon>eudicotyledons</taxon>
        <taxon>Gunneridae</taxon>
        <taxon>Pentapetalae</taxon>
        <taxon>asterids</taxon>
        <taxon>lamiids</taxon>
        <taxon>Solanales</taxon>
        <taxon>Solanaceae</taxon>
        <taxon>Solanoideae</taxon>
        <taxon>Datureae</taxon>
        <taxon>Datura</taxon>
    </lineage>
</organism>
<feature type="compositionally biased region" description="Basic and acidic residues" evidence="1">
    <location>
        <begin position="1"/>
        <end position="10"/>
    </location>
</feature>
<gene>
    <name evidence="2" type="ORF">HAX54_030661</name>
</gene>
<protein>
    <submittedName>
        <fullName evidence="2">Uncharacterized protein</fullName>
    </submittedName>
</protein>
<dbReference type="EMBL" id="JACEIK010003856">
    <property type="protein sequence ID" value="MCD9643315.1"/>
    <property type="molecule type" value="Genomic_DNA"/>
</dbReference>
<sequence length="135" mass="15237">MGEVKNRHTFDGGSDGRQPSDGLSLGYPRYGPLISWATEVPTHCQLSDGLSWKLSPKPRFSNLLFEPDSGDDEPLRLRWLITPTITWGKVLGNDSWRYGECVHRARSLKLHRIEEDLGSGSWETSCVLTKIIVQQ</sequence>
<dbReference type="Proteomes" id="UP000823775">
    <property type="component" value="Unassembled WGS sequence"/>
</dbReference>
<feature type="region of interest" description="Disordered" evidence="1">
    <location>
        <begin position="1"/>
        <end position="22"/>
    </location>
</feature>